<evidence type="ECO:0000313" key="1">
    <source>
        <dbReference type="EMBL" id="TFK79386.1"/>
    </source>
</evidence>
<accession>A0A5C3NPC2</accession>
<evidence type="ECO:0000313" key="2">
    <source>
        <dbReference type="Proteomes" id="UP000308197"/>
    </source>
</evidence>
<feature type="non-terminal residue" evidence="1">
    <location>
        <position position="1"/>
    </location>
</feature>
<keyword evidence="2" id="KW-1185">Reference proteome</keyword>
<sequence length="54" mass="5817">NGENPVVSDLAMFIANSMPGSFCAQSRWSGRTHCRSICVIVRFALSVAPSVCGW</sequence>
<dbReference type="AlphaFoldDB" id="A0A5C3NPC2"/>
<proteinExistence type="predicted"/>
<dbReference type="Proteomes" id="UP000308197">
    <property type="component" value="Unassembled WGS sequence"/>
</dbReference>
<dbReference type="EMBL" id="ML212052">
    <property type="protein sequence ID" value="TFK79386.1"/>
    <property type="molecule type" value="Genomic_DNA"/>
</dbReference>
<gene>
    <name evidence="1" type="ORF">K466DRAFT_505649</name>
</gene>
<reference evidence="1 2" key="1">
    <citation type="journal article" date="2019" name="Nat. Ecol. Evol.">
        <title>Megaphylogeny resolves global patterns of mushroom evolution.</title>
        <authorList>
            <person name="Varga T."/>
            <person name="Krizsan K."/>
            <person name="Foldi C."/>
            <person name="Dima B."/>
            <person name="Sanchez-Garcia M."/>
            <person name="Sanchez-Ramirez S."/>
            <person name="Szollosi G.J."/>
            <person name="Szarkandi J.G."/>
            <person name="Papp V."/>
            <person name="Albert L."/>
            <person name="Andreopoulos W."/>
            <person name="Angelini C."/>
            <person name="Antonin V."/>
            <person name="Barry K.W."/>
            <person name="Bougher N.L."/>
            <person name="Buchanan P."/>
            <person name="Buyck B."/>
            <person name="Bense V."/>
            <person name="Catcheside P."/>
            <person name="Chovatia M."/>
            <person name="Cooper J."/>
            <person name="Damon W."/>
            <person name="Desjardin D."/>
            <person name="Finy P."/>
            <person name="Geml J."/>
            <person name="Haridas S."/>
            <person name="Hughes K."/>
            <person name="Justo A."/>
            <person name="Karasinski D."/>
            <person name="Kautmanova I."/>
            <person name="Kiss B."/>
            <person name="Kocsube S."/>
            <person name="Kotiranta H."/>
            <person name="LaButti K.M."/>
            <person name="Lechner B.E."/>
            <person name="Liimatainen K."/>
            <person name="Lipzen A."/>
            <person name="Lukacs Z."/>
            <person name="Mihaltcheva S."/>
            <person name="Morgado L.N."/>
            <person name="Niskanen T."/>
            <person name="Noordeloos M.E."/>
            <person name="Ohm R.A."/>
            <person name="Ortiz-Santana B."/>
            <person name="Ovrebo C."/>
            <person name="Racz N."/>
            <person name="Riley R."/>
            <person name="Savchenko A."/>
            <person name="Shiryaev A."/>
            <person name="Soop K."/>
            <person name="Spirin V."/>
            <person name="Szebenyi C."/>
            <person name="Tomsovsky M."/>
            <person name="Tulloss R.E."/>
            <person name="Uehling J."/>
            <person name="Grigoriev I.V."/>
            <person name="Vagvolgyi C."/>
            <person name="Papp T."/>
            <person name="Martin F.M."/>
            <person name="Miettinen O."/>
            <person name="Hibbett D.S."/>
            <person name="Nagy L.G."/>
        </authorList>
    </citation>
    <scope>NUCLEOTIDE SEQUENCE [LARGE SCALE GENOMIC DNA]</scope>
    <source>
        <strain evidence="1 2">HHB13444</strain>
    </source>
</reference>
<name>A0A5C3NPC2_9APHY</name>
<protein>
    <submittedName>
        <fullName evidence="1">Uncharacterized protein</fullName>
    </submittedName>
</protein>
<dbReference type="InParanoid" id="A0A5C3NPC2"/>
<organism evidence="1 2">
    <name type="scientific">Polyporus arcularius HHB13444</name>
    <dbReference type="NCBI Taxonomy" id="1314778"/>
    <lineage>
        <taxon>Eukaryota</taxon>
        <taxon>Fungi</taxon>
        <taxon>Dikarya</taxon>
        <taxon>Basidiomycota</taxon>
        <taxon>Agaricomycotina</taxon>
        <taxon>Agaricomycetes</taxon>
        <taxon>Polyporales</taxon>
        <taxon>Polyporaceae</taxon>
        <taxon>Polyporus</taxon>
    </lineage>
</organism>